<evidence type="ECO:0000313" key="1">
    <source>
        <dbReference type="EMBL" id="ESW36119.1"/>
    </source>
</evidence>
<sequence length="42" mass="4930">MMNPFAMGTFNICTGEYIKSGNRRREGRMHWFLQDMAEALFA</sequence>
<reference evidence="1 2" key="1">
    <citation type="submission" date="2013-10" db="EMBL/GenBank/DDBJ databases">
        <title>Whole Genome Shotgun Sequence of Pseudomonas taiwanensis SJ9.</title>
        <authorList>
            <person name="Hong S.-J."/>
            <person name="Shin J.-H."/>
        </authorList>
    </citation>
    <scope>NUCLEOTIDE SEQUENCE [LARGE SCALE GENOMIC DNA]</scope>
    <source>
        <strain evidence="1 2">SJ9</strain>
    </source>
</reference>
<name>V7D182_9PSED</name>
<dbReference type="EMBL" id="AXUP01000691">
    <property type="protein sequence ID" value="ESW36119.1"/>
    <property type="molecule type" value="Genomic_DNA"/>
</dbReference>
<gene>
    <name evidence="1" type="ORF">O164_32070</name>
</gene>
<comment type="caution">
    <text evidence="1">The sequence shown here is derived from an EMBL/GenBank/DDBJ whole genome shotgun (WGS) entry which is preliminary data.</text>
</comment>
<proteinExistence type="predicted"/>
<protein>
    <submittedName>
        <fullName evidence="1">Uncharacterized protein</fullName>
    </submittedName>
</protein>
<dbReference type="Proteomes" id="UP000018511">
    <property type="component" value="Unassembled WGS sequence"/>
</dbReference>
<accession>V7D182</accession>
<dbReference type="AlphaFoldDB" id="V7D182"/>
<evidence type="ECO:0000313" key="2">
    <source>
        <dbReference type="Proteomes" id="UP000018511"/>
    </source>
</evidence>
<organism evidence="1 2">
    <name type="scientific">Pseudomonas taiwanensis SJ9</name>
    <dbReference type="NCBI Taxonomy" id="1388762"/>
    <lineage>
        <taxon>Bacteria</taxon>
        <taxon>Pseudomonadati</taxon>
        <taxon>Pseudomonadota</taxon>
        <taxon>Gammaproteobacteria</taxon>
        <taxon>Pseudomonadales</taxon>
        <taxon>Pseudomonadaceae</taxon>
        <taxon>Pseudomonas</taxon>
    </lineage>
</organism>